<keyword evidence="4 5" id="KW-0479">Metal-binding</keyword>
<evidence type="ECO:0000256" key="3">
    <source>
        <dbReference type="ARBA" id="ARBA00022112"/>
    </source>
</evidence>
<accession>A0A9X2L2P4</accession>
<evidence type="ECO:0000256" key="5">
    <source>
        <dbReference type="PIRNR" id="PIRNR037489"/>
    </source>
</evidence>
<dbReference type="Pfam" id="PF01784">
    <property type="entry name" value="DUF34_NIF3"/>
    <property type="match status" value="1"/>
</dbReference>
<evidence type="ECO:0000256" key="2">
    <source>
        <dbReference type="ARBA" id="ARBA00011643"/>
    </source>
</evidence>
<gene>
    <name evidence="7" type="ORF">NM125_06410</name>
</gene>
<feature type="binding site" evidence="6">
    <location>
        <position position="66"/>
    </location>
    <ligand>
        <name>a divalent metal cation</name>
        <dbReference type="ChEBI" id="CHEBI:60240"/>
        <label>1</label>
    </ligand>
</feature>
<dbReference type="Gene3D" id="3.40.1390.30">
    <property type="entry name" value="NIF3 (NGG1p interacting factor 3)-like"/>
    <property type="match status" value="2"/>
</dbReference>
<comment type="subunit">
    <text evidence="2">Homohexamer.</text>
</comment>
<name>A0A9X2L2P4_9BACT</name>
<evidence type="ECO:0000256" key="4">
    <source>
        <dbReference type="ARBA" id="ARBA00022723"/>
    </source>
</evidence>
<dbReference type="PIRSF" id="PIRSF037489">
    <property type="entry name" value="UCP037489_NIF3_YqfO"/>
    <property type="match status" value="1"/>
</dbReference>
<feature type="binding site" evidence="6">
    <location>
        <position position="308"/>
    </location>
    <ligand>
        <name>a divalent metal cation</name>
        <dbReference type="ChEBI" id="CHEBI:60240"/>
        <label>1</label>
    </ligand>
</feature>
<keyword evidence="8" id="KW-1185">Reference proteome</keyword>
<organism evidence="7 8">
    <name type="scientific">Gracilimonas sediminicola</name>
    <dbReference type="NCBI Taxonomy" id="2952158"/>
    <lineage>
        <taxon>Bacteria</taxon>
        <taxon>Pseudomonadati</taxon>
        <taxon>Balneolota</taxon>
        <taxon>Balneolia</taxon>
        <taxon>Balneolales</taxon>
        <taxon>Balneolaceae</taxon>
        <taxon>Gracilimonas</taxon>
    </lineage>
</organism>
<dbReference type="InterPro" id="IPR036069">
    <property type="entry name" value="DUF34/NIF3_sf"/>
</dbReference>
<evidence type="ECO:0000313" key="8">
    <source>
        <dbReference type="Proteomes" id="UP001139125"/>
    </source>
</evidence>
<proteinExistence type="inferred from homology"/>
<feature type="binding site" evidence="6">
    <location>
        <position position="67"/>
    </location>
    <ligand>
        <name>a divalent metal cation</name>
        <dbReference type="ChEBI" id="CHEBI:60240"/>
        <label>1</label>
    </ligand>
</feature>
<dbReference type="GO" id="GO:0005737">
    <property type="term" value="C:cytoplasm"/>
    <property type="evidence" value="ECO:0007669"/>
    <property type="project" value="TreeGrafter"/>
</dbReference>
<dbReference type="PANTHER" id="PTHR13799">
    <property type="entry name" value="NGG1 INTERACTING FACTOR 3"/>
    <property type="match status" value="1"/>
</dbReference>
<dbReference type="EMBL" id="JANDBC010000001">
    <property type="protein sequence ID" value="MCP9291210.1"/>
    <property type="molecule type" value="Genomic_DNA"/>
</dbReference>
<dbReference type="Proteomes" id="UP001139125">
    <property type="component" value="Unassembled WGS sequence"/>
</dbReference>
<reference evidence="7" key="1">
    <citation type="submission" date="2022-06" db="EMBL/GenBank/DDBJ databases">
        <title>Gracilimonas sp. CAU 1638 isolated from sea sediment.</title>
        <authorList>
            <person name="Kim W."/>
        </authorList>
    </citation>
    <scope>NUCLEOTIDE SEQUENCE</scope>
    <source>
        <strain evidence="7">CAU 1638</strain>
    </source>
</reference>
<evidence type="ECO:0000313" key="7">
    <source>
        <dbReference type="EMBL" id="MCP9291210.1"/>
    </source>
</evidence>
<dbReference type="AlphaFoldDB" id="A0A9X2L2P4"/>
<comment type="similarity">
    <text evidence="1 5">Belongs to the GTP cyclohydrolase I type 2/NIF3 family.</text>
</comment>
<evidence type="ECO:0000256" key="6">
    <source>
        <dbReference type="PIRSR" id="PIRSR602678-1"/>
    </source>
</evidence>
<dbReference type="GO" id="GO:0046872">
    <property type="term" value="F:metal ion binding"/>
    <property type="evidence" value="ECO:0007669"/>
    <property type="project" value="UniProtKB-UniRule"/>
</dbReference>
<sequence>MSTRIRQISTFLNQWAPPKVKMDYDNVGLLVGDPNAQVTSILTCLDVTDSVVAEAIETGCELIVAHHPLIFSKIGSINPTDEQGRIIYKLIKNDIGLLVAHTNLDAALDGVSFVLANMLGLDNLKFLDKNYSISRKIRLITSHKDSDAVLKLLNYHSAEEAHHFDVNSREDGLKCFEAIIDQHNVSVLKKALNKEGMLKEGSFQVIDLASTSQNFGMGVLGEYPEEGIGKNEFLHLVSKALNVKAIRYSGDVDRIKSVAVCGGAGVFLKNKAIAAGAQALVTADIKYHDYFTEADDFLLLDVGHYESEFPVAEALKNELSEAFEELTVSVTRTVTNPMQVYVSEPEPKTIQPS</sequence>
<dbReference type="NCBIfam" id="TIGR00486">
    <property type="entry name" value="YbgI_SA1388"/>
    <property type="match status" value="1"/>
</dbReference>
<protein>
    <recommendedName>
        <fullName evidence="3 5">GTP cyclohydrolase 1 type 2 homolog</fullName>
    </recommendedName>
</protein>
<feature type="binding site" evidence="6">
    <location>
        <position position="304"/>
    </location>
    <ligand>
        <name>a divalent metal cation</name>
        <dbReference type="ChEBI" id="CHEBI:60240"/>
        <label>1</label>
    </ligand>
</feature>
<dbReference type="InterPro" id="IPR002678">
    <property type="entry name" value="DUF34/NIF3"/>
</dbReference>
<dbReference type="PANTHER" id="PTHR13799:SF14">
    <property type="entry name" value="GTP CYCLOHYDROLASE 1 TYPE 2 HOMOLOG"/>
    <property type="match status" value="1"/>
</dbReference>
<dbReference type="FunFam" id="3.40.1390.30:FF:000001">
    <property type="entry name" value="GTP cyclohydrolase 1 type 2"/>
    <property type="match status" value="1"/>
</dbReference>
<dbReference type="InterPro" id="IPR017221">
    <property type="entry name" value="DUF34/NIF3_bac"/>
</dbReference>
<dbReference type="SUPFAM" id="SSF102705">
    <property type="entry name" value="NIF3 (NGG1p interacting factor 3)-like"/>
    <property type="match status" value="1"/>
</dbReference>
<dbReference type="RefSeq" id="WP_255133949.1">
    <property type="nucleotide sequence ID" value="NZ_JANDBC010000001.1"/>
</dbReference>
<comment type="caution">
    <text evidence="7">The sequence shown here is derived from an EMBL/GenBank/DDBJ whole genome shotgun (WGS) entry which is preliminary data.</text>
</comment>
<evidence type="ECO:0000256" key="1">
    <source>
        <dbReference type="ARBA" id="ARBA00006964"/>
    </source>
</evidence>
<feature type="binding site" evidence="6">
    <location>
        <position position="105"/>
    </location>
    <ligand>
        <name>a divalent metal cation</name>
        <dbReference type="ChEBI" id="CHEBI:60240"/>
        <label>1</label>
    </ligand>
</feature>